<keyword evidence="4" id="KW-0804">Transcription</keyword>
<evidence type="ECO:0000259" key="5">
    <source>
        <dbReference type="PROSITE" id="PS50931"/>
    </source>
</evidence>
<keyword evidence="3" id="KW-0238">DNA-binding</keyword>
<sequence length="312" mass="35218">MSQLSSLGIDRIELMRTFVRIVDSGSLSAAARQLGTTQPTISRRLNTLEKLLGTKLILRSTHGRKLTDDGERCYVHARTLIEQWSELEDGLRGAGDEPTGRLRVRAPHAFGQDQMIRPLSRYLQRYPEVSIDWMLNDHSPDFIADNIDCAIHVGSVTDPSVIAVLLAEMPRIVVAASGLLEQSPTIERVQDLERLPWVALSTYYRNEVTLVDRRADRSQQLNILPRFSTDSLYALRQSVLEGLGVAIVSTWIVQEDLKAGRLVRIQPQWCAHPLPIYLLYPYAAYYPARLRTFVDLMREVMPTMAGTRPPGV</sequence>
<organism evidence="6 7">
    <name type="scientific">Microbulbifer halophilus</name>
    <dbReference type="NCBI Taxonomy" id="453963"/>
    <lineage>
        <taxon>Bacteria</taxon>
        <taxon>Pseudomonadati</taxon>
        <taxon>Pseudomonadota</taxon>
        <taxon>Gammaproteobacteria</taxon>
        <taxon>Cellvibrionales</taxon>
        <taxon>Microbulbiferaceae</taxon>
        <taxon>Microbulbifer</taxon>
    </lineage>
</organism>
<dbReference type="PROSITE" id="PS50931">
    <property type="entry name" value="HTH_LYSR"/>
    <property type="match status" value="1"/>
</dbReference>
<dbReference type="EMBL" id="JBHUJD010000009">
    <property type="protein sequence ID" value="MFD2310528.1"/>
    <property type="molecule type" value="Genomic_DNA"/>
</dbReference>
<evidence type="ECO:0000313" key="6">
    <source>
        <dbReference type="EMBL" id="MFD2310528.1"/>
    </source>
</evidence>
<gene>
    <name evidence="6" type="ORF">ACFSKX_08885</name>
</gene>
<dbReference type="PANTHER" id="PTHR30537">
    <property type="entry name" value="HTH-TYPE TRANSCRIPTIONAL REGULATOR"/>
    <property type="match status" value="1"/>
</dbReference>
<dbReference type="PRINTS" id="PR00039">
    <property type="entry name" value="HTHLYSR"/>
</dbReference>
<dbReference type="Pfam" id="PF00126">
    <property type="entry name" value="HTH_1"/>
    <property type="match status" value="1"/>
</dbReference>
<proteinExistence type="inferred from homology"/>
<dbReference type="InterPro" id="IPR000847">
    <property type="entry name" value="LysR_HTH_N"/>
</dbReference>
<keyword evidence="7" id="KW-1185">Reference proteome</keyword>
<dbReference type="SUPFAM" id="SSF53850">
    <property type="entry name" value="Periplasmic binding protein-like II"/>
    <property type="match status" value="1"/>
</dbReference>
<dbReference type="InterPro" id="IPR036388">
    <property type="entry name" value="WH-like_DNA-bd_sf"/>
</dbReference>
<dbReference type="CDD" id="cd08422">
    <property type="entry name" value="PBP2_CrgA_like"/>
    <property type="match status" value="1"/>
</dbReference>
<dbReference type="Pfam" id="PF03466">
    <property type="entry name" value="LysR_substrate"/>
    <property type="match status" value="1"/>
</dbReference>
<keyword evidence="2" id="KW-0805">Transcription regulation</keyword>
<comment type="similarity">
    <text evidence="1">Belongs to the LysR transcriptional regulatory family.</text>
</comment>
<dbReference type="Gene3D" id="1.10.10.10">
    <property type="entry name" value="Winged helix-like DNA-binding domain superfamily/Winged helix DNA-binding domain"/>
    <property type="match status" value="1"/>
</dbReference>
<dbReference type="RefSeq" id="WP_322746584.1">
    <property type="nucleotide sequence ID" value="NZ_JAPIVK010000031.1"/>
</dbReference>
<dbReference type="InterPro" id="IPR005119">
    <property type="entry name" value="LysR_subst-bd"/>
</dbReference>
<dbReference type="SUPFAM" id="SSF46785">
    <property type="entry name" value="Winged helix' DNA-binding domain"/>
    <property type="match status" value="1"/>
</dbReference>
<evidence type="ECO:0000256" key="3">
    <source>
        <dbReference type="ARBA" id="ARBA00023125"/>
    </source>
</evidence>
<feature type="domain" description="HTH lysR-type" evidence="5">
    <location>
        <begin position="10"/>
        <end position="67"/>
    </location>
</feature>
<evidence type="ECO:0000256" key="2">
    <source>
        <dbReference type="ARBA" id="ARBA00023015"/>
    </source>
</evidence>
<dbReference type="Proteomes" id="UP001597425">
    <property type="component" value="Unassembled WGS sequence"/>
</dbReference>
<name>A0ABW5EBT2_9GAMM</name>
<dbReference type="PANTHER" id="PTHR30537:SF5">
    <property type="entry name" value="HTH-TYPE TRANSCRIPTIONAL ACTIVATOR TTDR-RELATED"/>
    <property type="match status" value="1"/>
</dbReference>
<dbReference type="InterPro" id="IPR036390">
    <property type="entry name" value="WH_DNA-bd_sf"/>
</dbReference>
<evidence type="ECO:0000313" key="7">
    <source>
        <dbReference type="Proteomes" id="UP001597425"/>
    </source>
</evidence>
<protein>
    <submittedName>
        <fullName evidence="6">LysR family transcriptional regulator</fullName>
    </submittedName>
</protein>
<evidence type="ECO:0000256" key="4">
    <source>
        <dbReference type="ARBA" id="ARBA00023163"/>
    </source>
</evidence>
<dbReference type="Gene3D" id="3.40.190.290">
    <property type="match status" value="1"/>
</dbReference>
<accession>A0ABW5EBT2</accession>
<evidence type="ECO:0000256" key="1">
    <source>
        <dbReference type="ARBA" id="ARBA00009437"/>
    </source>
</evidence>
<reference evidence="7" key="1">
    <citation type="journal article" date="2019" name="Int. J. Syst. Evol. Microbiol.">
        <title>The Global Catalogue of Microorganisms (GCM) 10K type strain sequencing project: providing services to taxonomists for standard genome sequencing and annotation.</title>
        <authorList>
            <consortium name="The Broad Institute Genomics Platform"/>
            <consortium name="The Broad Institute Genome Sequencing Center for Infectious Disease"/>
            <person name="Wu L."/>
            <person name="Ma J."/>
        </authorList>
    </citation>
    <scope>NUCLEOTIDE SEQUENCE [LARGE SCALE GENOMIC DNA]</scope>
    <source>
        <strain evidence="7">KCTC 12848</strain>
    </source>
</reference>
<dbReference type="InterPro" id="IPR058163">
    <property type="entry name" value="LysR-type_TF_proteobact-type"/>
</dbReference>
<comment type="caution">
    <text evidence="6">The sequence shown here is derived from an EMBL/GenBank/DDBJ whole genome shotgun (WGS) entry which is preliminary data.</text>
</comment>